<dbReference type="RefSeq" id="WP_280802033.1">
    <property type="nucleotide sequence ID" value="NZ_JANQDF010000149.1"/>
</dbReference>
<gene>
    <name evidence="2" type="ORF">NWP22_14580</name>
</gene>
<proteinExistence type="predicted"/>
<evidence type="ECO:0000256" key="1">
    <source>
        <dbReference type="SAM" id="Coils"/>
    </source>
</evidence>
<keyword evidence="1" id="KW-0175">Coiled coil</keyword>
<accession>A0ABT6KGQ8</accession>
<name>A0ABT6KGQ8_9CYAN</name>
<dbReference type="EMBL" id="JANQDF010000149">
    <property type="protein sequence ID" value="MDH6107074.1"/>
    <property type="molecule type" value="Genomic_DNA"/>
</dbReference>
<organism evidence="2 3">
    <name type="scientific">Anabaenopsis tanganyikae CS-531</name>
    <dbReference type="NCBI Taxonomy" id="2785304"/>
    <lineage>
        <taxon>Bacteria</taxon>
        <taxon>Bacillati</taxon>
        <taxon>Cyanobacteriota</taxon>
        <taxon>Cyanophyceae</taxon>
        <taxon>Nostocales</taxon>
        <taxon>Nodulariaceae</taxon>
        <taxon>Anabaenopsis</taxon>
        <taxon>Anabaenopsis tanganyikae</taxon>
    </lineage>
</organism>
<keyword evidence="3" id="KW-1185">Reference proteome</keyword>
<feature type="coiled-coil region" evidence="1">
    <location>
        <begin position="81"/>
        <end position="115"/>
    </location>
</feature>
<dbReference type="Proteomes" id="UP001159386">
    <property type="component" value="Unassembled WGS sequence"/>
</dbReference>
<protein>
    <submittedName>
        <fullName evidence="2">Uncharacterized protein</fullName>
    </submittedName>
</protein>
<evidence type="ECO:0000313" key="2">
    <source>
        <dbReference type="EMBL" id="MDH6107074.1"/>
    </source>
</evidence>
<sequence length="210" mass="24065">MAREKYTLGGVINHVCKRITALLEKIMVKQNLSESLQQEAQKLILLENEAAVEVTAQEVTEQNVLATEQLLNPHDAAMSSSKDLETTVEKLKQTLEEYQNKEKTLQKQIVDLQSNLYEKQVLTERLTKELHEAKQTALQLAESNSQLIQQSKSHIPLKQDKSAIPKKESAIQVKEKYNPVGYKKSHRVPEQLVQRQKEGDKFADNTWLYD</sequence>
<comment type="caution">
    <text evidence="2">The sequence shown here is derived from an EMBL/GenBank/DDBJ whole genome shotgun (WGS) entry which is preliminary data.</text>
</comment>
<reference evidence="2 3" key="1">
    <citation type="journal article" date="2023" name="J. Phycol.">
        <title>Chrysosporum ovalisporum is synonymous with the true-branching cyanobacterium Umezakia natans (Nostocales/Aphanizomenonaceae).</title>
        <authorList>
            <person name="McGregor G.B."/>
            <person name="Sendall B.C."/>
            <person name="Niiyama Y."/>
            <person name="Tuji A."/>
            <person name="Willis A."/>
        </authorList>
    </citation>
    <scope>NUCLEOTIDE SEQUENCE [LARGE SCALE GENOMIC DNA]</scope>
    <source>
        <strain evidence="2 3">CS-531</strain>
    </source>
</reference>
<evidence type="ECO:0000313" key="3">
    <source>
        <dbReference type="Proteomes" id="UP001159386"/>
    </source>
</evidence>